<protein>
    <recommendedName>
        <fullName evidence="4">Lipoprotein</fullName>
    </recommendedName>
</protein>
<evidence type="ECO:0000313" key="2">
    <source>
        <dbReference type="EMBL" id="WGK69038.1"/>
    </source>
</evidence>
<name>A0ABY8MIN0_9SPIO</name>
<reference evidence="2 3" key="1">
    <citation type="submission" date="2023-04" db="EMBL/GenBank/DDBJ databases">
        <title>Spirochaete genome identified in red abalone sample constitutes a novel genus.</title>
        <authorList>
            <person name="Sharma S.P."/>
            <person name="Purcell C.M."/>
            <person name="Hyde J.R."/>
            <person name="Severin A.J."/>
        </authorList>
    </citation>
    <scope>NUCLEOTIDE SEQUENCE [LARGE SCALE GENOMIC DNA]</scope>
    <source>
        <strain evidence="2 3">SP-2023</strain>
    </source>
</reference>
<evidence type="ECO:0000256" key="1">
    <source>
        <dbReference type="SAM" id="SignalP"/>
    </source>
</evidence>
<accession>A0ABY8MIN0</accession>
<sequence>MKHIAVFSLLLLSSVFFSCDDLDTGTCPLSTRSLGYDVEIEGIPDRSSCSRKSPCSLGSRSLAYNLKIEGIPDRSKIGGFDVVYSNPEDPPPWFGTRPPDKKFRLRISARQPVQQTGPGSLDFRVQSPWRYCADPIVVDNYIPIADKAKIPYLSFALTYDGTIYNGGPLLKYRYGQMEVDRDKVKESPRPKNPYDSRFDNFDLGTGDYTIRFSDLEKNELKETLELTVIPY</sequence>
<keyword evidence="3" id="KW-1185">Reference proteome</keyword>
<dbReference type="RefSeq" id="WP_326927226.1">
    <property type="nucleotide sequence ID" value="NZ_CP123443.1"/>
</dbReference>
<dbReference type="EMBL" id="CP123443">
    <property type="protein sequence ID" value="WGK69038.1"/>
    <property type="molecule type" value="Genomic_DNA"/>
</dbReference>
<evidence type="ECO:0000313" key="3">
    <source>
        <dbReference type="Proteomes" id="UP001228690"/>
    </source>
</evidence>
<evidence type="ECO:0008006" key="4">
    <source>
        <dbReference type="Google" id="ProtNLM"/>
    </source>
</evidence>
<keyword evidence="1" id="KW-0732">Signal</keyword>
<organism evidence="2 3">
    <name type="scientific">Candidatus Haliotispira prima</name>
    <dbReference type="NCBI Taxonomy" id="3034016"/>
    <lineage>
        <taxon>Bacteria</taxon>
        <taxon>Pseudomonadati</taxon>
        <taxon>Spirochaetota</taxon>
        <taxon>Spirochaetia</taxon>
        <taxon>Spirochaetales</taxon>
        <taxon>Spirochaetaceae</taxon>
        <taxon>Candidatus Haliotispira</taxon>
    </lineage>
</organism>
<feature type="chain" id="PRO_5045740923" description="Lipoprotein" evidence="1">
    <location>
        <begin position="19"/>
        <end position="231"/>
    </location>
</feature>
<proteinExistence type="predicted"/>
<gene>
    <name evidence="2" type="ORF">P0082_11215</name>
</gene>
<feature type="signal peptide" evidence="1">
    <location>
        <begin position="1"/>
        <end position="18"/>
    </location>
</feature>
<dbReference type="Proteomes" id="UP001228690">
    <property type="component" value="Chromosome"/>
</dbReference>